<dbReference type="OrthoDB" id="5372286at2"/>
<evidence type="ECO:0000313" key="3">
    <source>
        <dbReference type="Proteomes" id="UP000229081"/>
    </source>
</evidence>
<sequence length="511" mass="55346">MSLRTNLLAGAALLTALGSPVTAFAQTTDDIGIELLQLLVDEGVLPREKADQLLAKARDAAALRAQREAPRTAATIDVPYVPETVRAQIRDEVKQEVVAQARSEGWIAPSTLPEWTQRISINGDFRIRSELQNFSKDNFPFFPDVGAINRARGVTNSGGFPLLNSLIDRRRLNYRARINVDANITKAVQVGFRLASGNEPGAVSTNATLGNFFQKDEFWLDRAFVAVTPLKGLTFTGGRIANPFLATDMVWDADINPEGVAATARHGFGDSVAVFGTAAYFPLEERLLYNDSFMVGGQLGVEAKPADNLTFTVAGSYYNFQGIQSRKNAPDGSRLNDYTAPLFLEKGNSVFNVRTDGLTTLAGLASDFDLAIGHASLNYDHGDLRFGVTGEVVKNLALDRAEIALLRGEPGVPAGDLGWQVRFDAGHPLIRGFGDWHISAAYKRIETDAVVDIFADSDFGLGGTDVKGYAIEGAVGIYDKTSIGVNWLSTDAINRPPFSVDVLQINLVSRF</sequence>
<evidence type="ECO:0008006" key="4">
    <source>
        <dbReference type="Google" id="ProtNLM"/>
    </source>
</evidence>
<protein>
    <recommendedName>
        <fullName evidence="4">Porin</fullName>
    </recommendedName>
</protein>
<dbReference type="EMBL" id="CP024923">
    <property type="protein sequence ID" value="ATY31564.1"/>
    <property type="molecule type" value="Genomic_DNA"/>
</dbReference>
<proteinExistence type="predicted"/>
<dbReference type="RefSeq" id="WP_100281373.1">
    <property type="nucleotide sequence ID" value="NZ_CP024923.1"/>
</dbReference>
<dbReference type="KEGG" id="sphc:CVN68_05890"/>
<feature type="signal peptide" evidence="1">
    <location>
        <begin position="1"/>
        <end position="25"/>
    </location>
</feature>
<name>A0A2K8MF26_9SPHN</name>
<gene>
    <name evidence="2" type="ORF">CVN68_05890</name>
</gene>
<reference evidence="2 3" key="1">
    <citation type="submission" date="2017-11" db="EMBL/GenBank/DDBJ databases">
        <title>Complete genome sequence of Sphingomonas sp. Strain Cra20, a psychrotolerant potential plant growth promoting rhizobacteria.</title>
        <authorList>
            <person name="Luo Y."/>
        </authorList>
    </citation>
    <scope>NUCLEOTIDE SEQUENCE [LARGE SCALE GENOMIC DNA]</scope>
    <source>
        <strain evidence="2 3">Cra20</strain>
    </source>
</reference>
<evidence type="ECO:0000256" key="1">
    <source>
        <dbReference type="SAM" id="SignalP"/>
    </source>
</evidence>
<keyword evidence="1" id="KW-0732">Signal</keyword>
<dbReference type="AlphaFoldDB" id="A0A2K8MF26"/>
<organism evidence="2 3">
    <name type="scientific">Sphingomonas psychrotolerans</name>
    <dbReference type="NCBI Taxonomy" id="1327635"/>
    <lineage>
        <taxon>Bacteria</taxon>
        <taxon>Pseudomonadati</taxon>
        <taxon>Pseudomonadota</taxon>
        <taxon>Alphaproteobacteria</taxon>
        <taxon>Sphingomonadales</taxon>
        <taxon>Sphingomonadaceae</taxon>
        <taxon>Sphingomonas</taxon>
    </lineage>
</organism>
<dbReference type="Proteomes" id="UP000229081">
    <property type="component" value="Chromosome"/>
</dbReference>
<keyword evidence="3" id="KW-1185">Reference proteome</keyword>
<dbReference type="Pfam" id="PF16930">
    <property type="entry name" value="Porin_5"/>
    <property type="match status" value="1"/>
</dbReference>
<dbReference type="InterPro" id="IPR032638">
    <property type="entry name" value="Porin_5"/>
</dbReference>
<feature type="chain" id="PRO_5014888087" description="Porin" evidence="1">
    <location>
        <begin position="26"/>
        <end position="511"/>
    </location>
</feature>
<accession>A0A2K8MF26</accession>
<evidence type="ECO:0000313" key="2">
    <source>
        <dbReference type="EMBL" id="ATY31564.1"/>
    </source>
</evidence>